<dbReference type="RefSeq" id="WP_066663974.1">
    <property type="nucleotide sequence ID" value="NZ_CBCSCL010000003.1"/>
</dbReference>
<keyword evidence="1" id="KW-0732">Signal</keyword>
<dbReference type="KEGG" id="bfz:BAU07_25210"/>
<evidence type="ECO:0000313" key="3">
    <source>
        <dbReference type="Proteomes" id="UP000091926"/>
    </source>
</evidence>
<feature type="signal peptide" evidence="1">
    <location>
        <begin position="1"/>
        <end position="23"/>
    </location>
</feature>
<dbReference type="EMBL" id="CP016172">
    <property type="protein sequence ID" value="ANN79972.1"/>
    <property type="molecule type" value="Genomic_DNA"/>
</dbReference>
<evidence type="ECO:0000313" key="2">
    <source>
        <dbReference type="EMBL" id="ANN79972.1"/>
    </source>
</evidence>
<evidence type="ECO:0000256" key="1">
    <source>
        <dbReference type="SAM" id="SignalP"/>
    </source>
</evidence>
<reference evidence="2 3" key="1">
    <citation type="submission" date="2016-06" db="EMBL/GenBank/DDBJ databases">
        <title>Complete genome sequences of Bordetella bronchialis and Bordetella flabilis.</title>
        <authorList>
            <person name="LiPuma J.J."/>
            <person name="Spilker T."/>
        </authorList>
    </citation>
    <scope>NUCLEOTIDE SEQUENCE [LARGE SCALE GENOMIC DNA]</scope>
    <source>
        <strain evidence="2 3">AU10664</strain>
    </source>
</reference>
<organism evidence="2 3">
    <name type="scientific">Bordetella flabilis</name>
    <dbReference type="NCBI Taxonomy" id="463014"/>
    <lineage>
        <taxon>Bacteria</taxon>
        <taxon>Pseudomonadati</taxon>
        <taxon>Pseudomonadota</taxon>
        <taxon>Betaproteobacteria</taxon>
        <taxon>Burkholderiales</taxon>
        <taxon>Alcaligenaceae</taxon>
        <taxon>Bordetella</taxon>
    </lineage>
</organism>
<name>A0A193GIR6_9BORD</name>
<gene>
    <name evidence="2" type="ORF">BAU07_25210</name>
</gene>
<sequence length="322" mass="35131">MRFHSGNAVLALSLLVAAPWAHAKDEGGTATKAKVHATAHTASDMTSLYYDDGNTQSCGKTNGVTLPAFYCSGIIIRAAAPGNGYNSWNPSPADEQDGGVSFSYIRKDSKFGSFVAGKSSGFTLYPTTGAYVYRGTDRKYLLKVECAFPLDGWTDHRGAPIGCGKPNNEPDGGAAGQICQQQGITTAQQWMTHYQASTYSNPKLYQCGFDMNLTQSAQPADAFMQMIAAMKLLGNTAFQDHNELRIAVWDKSWNKQLPIQSFFYVGEPNTEGWTNARTDQQAYYAQTGEFVPVIKIKTPASSTDEFSFHFYADDQAVQPPPQ</sequence>
<evidence type="ECO:0008006" key="4">
    <source>
        <dbReference type="Google" id="ProtNLM"/>
    </source>
</evidence>
<dbReference type="AlphaFoldDB" id="A0A193GIR6"/>
<keyword evidence="3" id="KW-1185">Reference proteome</keyword>
<dbReference type="Proteomes" id="UP000091926">
    <property type="component" value="Chromosome"/>
</dbReference>
<dbReference type="OrthoDB" id="9029270at2"/>
<proteinExistence type="predicted"/>
<dbReference type="STRING" id="463014.BAU07_25210"/>
<accession>A0A193GIR6</accession>
<protein>
    <recommendedName>
        <fullName evidence="4">Halovibrin HvnA</fullName>
    </recommendedName>
</protein>
<feature type="chain" id="PRO_5008259018" description="Halovibrin HvnA" evidence="1">
    <location>
        <begin position="24"/>
        <end position="322"/>
    </location>
</feature>